<reference evidence="12" key="1">
    <citation type="journal article" date="2014" name="Int. J. Syst. Evol. Microbiol.">
        <title>Complete genome sequence of Corynebacterium casei LMG S-19264T (=DSM 44701T), isolated from a smear-ripened cheese.</title>
        <authorList>
            <consortium name="US DOE Joint Genome Institute (JGI-PGF)"/>
            <person name="Walter F."/>
            <person name="Albersmeier A."/>
            <person name="Kalinowski J."/>
            <person name="Ruckert C."/>
        </authorList>
    </citation>
    <scope>NUCLEOTIDE SEQUENCE</scope>
    <source>
        <strain evidence="12">NBRC 108769</strain>
    </source>
</reference>
<dbReference type="EC" id="1.6.5.9" evidence="2"/>
<dbReference type="Pfam" id="PF07992">
    <property type="entry name" value="Pyr_redox_2"/>
    <property type="match status" value="1"/>
</dbReference>
<dbReference type="PRINTS" id="PR00368">
    <property type="entry name" value="FADPNR"/>
</dbReference>
<dbReference type="PANTHER" id="PTHR43706:SF47">
    <property type="entry name" value="EXTERNAL NADH-UBIQUINONE OXIDOREDUCTASE 1, MITOCHONDRIAL-RELATED"/>
    <property type="match status" value="1"/>
</dbReference>
<organism evidence="12 13">
    <name type="scientific">Portibacter lacus</name>
    <dbReference type="NCBI Taxonomy" id="1099794"/>
    <lineage>
        <taxon>Bacteria</taxon>
        <taxon>Pseudomonadati</taxon>
        <taxon>Bacteroidota</taxon>
        <taxon>Saprospiria</taxon>
        <taxon>Saprospirales</taxon>
        <taxon>Haliscomenobacteraceae</taxon>
        <taxon>Portibacter</taxon>
    </lineage>
</organism>
<keyword evidence="7" id="KW-0520">NAD</keyword>
<evidence type="ECO:0000256" key="4">
    <source>
        <dbReference type="ARBA" id="ARBA00022827"/>
    </source>
</evidence>
<dbReference type="InterPro" id="IPR045024">
    <property type="entry name" value="NDH-2"/>
</dbReference>
<proteinExistence type="inferred from homology"/>
<dbReference type="GO" id="GO:0050136">
    <property type="term" value="F:NADH dehydrogenase (quinone) (non-electrogenic) activity"/>
    <property type="evidence" value="ECO:0007669"/>
    <property type="project" value="UniProtKB-EC"/>
</dbReference>
<evidence type="ECO:0000259" key="11">
    <source>
        <dbReference type="Pfam" id="PF22366"/>
    </source>
</evidence>
<reference evidence="12" key="2">
    <citation type="submission" date="2023-01" db="EMBL/GenBank/DDBJ databases">
        <title>Draft genome sequence of Portibacter lacus strain NBRC 108769.</title>
        <authorList>
            <person name="Sun Q."/>
            <person name="Mori K."/>
        </authorList>
    </citation>
    <scope>NUCLEOTIDE SEQUENCE</scope>
    <source>
        <strain evidence="12">NBRC 108769</strain>
    </source>
</reference>
<keyword evidence="9" id="KW-0812">Transmembrane</keyword>
<dbReference type="InterPro" id="IPR023753">
    <property type="entry name" value="FAD/NAD-binding_dom"/>
</dbReference>
<feature type="transmembrane region" description="Helical" evidence="9">
    <location>
        <begin position="374"/>
        <end position="392"/>
    </location>
</feature>
<evidence type="ECO:0000256" key="2">
    <source>
        <dbReference type="ARBA" id="ARBA00012637"/>
    </source>
</evidence>
<dbReference type="PANTHER" id="PTHR43706">
    <property type="entry name" value="NADH DEHYDROGENASE"/>
    <property type="match status" value="1"/>
</dbReference>
<evidence type="ECO:0000256" key="7">
    <source>
        <dbReference type="ARBA" id="ARBA00023027"/>
    </source>
</evidence>
<sequence length="431" mass="49123">MRVNIPESDQERIVIVGGGFGGLMLAKKLAKCNYQVVLVDKRNYHQFQPLFYQVAMAGLEPSSISFPFRKAFQRFDNIYFRIGEVQNVEPEAKRINTDIGHINFDHLVLGYGAKTNFFGNKAFEEKAFTIKSTGQALNLRNTMLSDYEQAIIESDFEKRQWFLDIVIVGGGPTGVEVAGALSEMKKYILPKDYKELDAKEVDIYLLQGSDQLLQGMDPKHGNTAERYLKERGVIVKKNTRVVDYDGEFVITKDGGKIKAGKLIWAAGVTCSRMDGISEESFNSRNRILVDDFNKVKGYDDIYAIGDLACMMSEEYPYGHPQVAQPAIQQGKNLALNFKRRQQGKALKPFKYRDLGTMATIGRNKAVAEIGGFKFKGFFAWLIWLFVHLYALIGTRNKIVVFFNWIWNYMTYDQSLRLIINSNNEVKHEKPE</sequence>
<comment type="similarity">
    <text evidence="1">Belongs to the NADH dehydrogenase family.</text>
</comment>
<gene>
    <name evidence="12" type="ORF">GCM10007940_43010</name>
</gene>
<keyword evidence="4" id="KW-0274">FAD</keyword>
<keyword evidence="3" id="KW-0285">Flavoprotein</keyword>
<feature type="domain" description="FAD/NAD(P)-binding" evidence="10">
    <location>
        <begin position="12"/>
        <end position="330"/>
    </location>
</feature>
<feature type="domain" description="External alternative NADH-ubiquinone oxidoreductase-like C-terminal" evidence="11">
    <location>
        <begin position="354"/>
        <end position="409"/>
    </location>
</feature>
<evidence type="ECO:0000256" key="8">
    <source>
        <dbReference type="ARBA" id="ARBA00047599"/>
    </source>
</evidence>
<dbReference type="Gene3D" id="3.50.50.100">
    <property type="match status" value="1"/>
</dbReference>
<dbReference type="RefSeq" id="WP_235295087.1">
    <property type="nucleotide sequence ID" value="NZ_BSOH01000031.1"/>
</dbReference>
<comment type="caution">
    <text evidence="12">The sequence shown here is derived from an EMBL/GenBank/DDBJ whole genome shotgun (WGS) entry which is preliminary data.</text>
</comment>
<keyword evidence="13" id="KW-1185">Reference proteome</keyword>
<dbReference type="AlphaFoldDB" id="A0AA37SXL8"/>
<keyword evidence="9" id="KW-0472">Membrane</keyword>
<protein>
    <recommendedName>
        <fullName evidence="2">NADH:ubiquinone reductase (non-electrogenic)</fullName>
        <ecNumber evidence="2">1.6.5.9</ecNumber>
    </recommendedName>
</protein>
<evidence type="ECO:0000256" key="6">
    <source>
        <dbReference type="ARBA" id="ARBA00023002"/>
    </source>
</evidence>
<dbReference type="InterPro" id="IPR036188">
    <property type="entry name" value="FAD/NAD-bd_sf"/>
</dbReference>
<evidence type="ECO:0000256" key="1">
    <source>
        <dbReference type="ARBA" id="ARBA00005272"/>
    </source>
</evidence>
<dbReference type="Pfam" id="PF22366">
    <property type="entry name" value="NDH2_C"/>
    <property type="match status" value="1"/>
</dbReference>
<evidence type="ECO:0000256" key="5">
    <source>
        <dbReference type="ARBA" id="ARBA00022946"/>
    </source>
</evidence>
<name>A0AA37SXL8_9BACT</name>
<evidence type="ECO:0000256" key="3">
    <source>
        <dbReference type="ARBA" id="ARBA00022630"/>
    </source>
</evidence>
<evidence type="ECO:0000256" key="9">
    <source>
        <dbReference type="SAM" id="Phobius"/>
    </source>
</evidence>
<keyword evidence="5" id="KW-0809">Transit peptide</keyword>
<dbReference type="InterPro" id="IPR054585">
    <property type="entry name" value="NDH2-like_C"/>
</dbReference>
<evidence type="ECO:0000259" key="10">
    <source>
        <dbReference type="Pfam" id="PF07992"/>
    </source>
</evidence>
<dbReference type="Proteomes" id="UP001156666">
    <property type="component" value="Unassembled WGS sequence"/>
</dbReference>
<evidence type="ECO:0000313" key="13">
    <source>
        <dbReference type="Proteomes" id="UP001156666"/>
    </source>
</evidence>
<evidence type="ECO:0000313" key="12">
    <source>
        <dbReference type="EMBL" id="GLR19685.1"/>
    </source>
</evidence>
<dbReference type="PRINTS" id="PR00411">
    <property type="entry name" value="PNDRDTASEI"/>
</dbReference>
<comment type="catalytic activity">
    <reaction evidence="8">
        <text>a quinone + NADH + H(+) = a quinol + NAD(+)</text>
        <dbReference type="Rhea" id="RHEA:46160"/>
        <dbReference type="ChEBI" id="CHEBI:15378"/>
        <dbReference type="ChEBI" id="CHEBI:24646"/>
        <dbReference type="ChEBI" id="CHEBI:57540"/>
        <dbReference type="ChEBI" id="CHEBI:57945"/>
        <dbReference type="ChEBI" id="CHEBI:132124"/>
        <dbReference type="EC" id="1.6.5.9"/>
    </reaction>
</comment>
<keyword evidence="6" id="KW-0560">Oxidoreductase</keyword>
<accession>A0AA37SXL8</accession>
<dbReference type="EMBL" id="BSOH01000031">
    <property type="protein sequence ID" value="GLR19685.1"/>
    <property type="molecule type" value="Genomic_DNA"/>
</dbReference>
<keyword evidence="9" id="KW-1133">Transmembrane helix</keyword>
<dbReference type="SUPFAM" id="SSF51905">
    <property type="entry name" value="FAD/NAD(P)-binding domain"/>
    <property type="match status" value="1"/>
</dbReference>